<dbReference type="AlphaFoldDB" id="A0A0U9HLX3"/>
<evidence type="ECO:0000313" key="5">
    <source>
        <dbReference type="Proteomes" id="UP000054558"/>
    </source>
</evidence>
<feature type="domain" description="GH3 middle" evidence="2">
    <location>
        <begin position="152"/>
        <end position="224"/>
    </location>
</feature>
<comment type="similarity">
    <text evidence="1">Belongs to the IAA-amido conjugating enzyme family.</text>
</comment>
<dbReference type="PANTHER" id="PTHR31901">
    <property type="entry name" value="GH3 DOMAIN-CONTAINING PROTEIN"/>
    <property type="match status" value="1"/>
</dbReference>
<evidence type="ECO:0000259" key="3">
    <source>
        <dbReference type="Pfam" id="PF23572"/>
    </source>
</evidence>
<sequence length="383" mass="43172">MYCHLLCGLAGRERVTALRANFLIHILSGVQFLEKHWQSLVSDLRNGTVNPDMVPESALRSAVEKKVRAQPEGASALEAEFRRGFDGILPRVFPAVYSVQAVCTGSMLQYVPLMEKFAGPSVQLLTPFYAASEPSTIGVCLDLKTHPRDVAYTIIPRAVFWEFIPLDQAEGDEPVTKLLHELEEARSYELVLTNVSGLYRYGLEDVVKVTGFWHGLPQVQYEYRRGMLTITAKPEKVTEKDLAVAIGEMEKWLPAESGRVLDYTVAIDTEADPERYSVFVEVNGNEETVMEEILGACADAFDASLQKNPDYVHYRLRAQIGTAEICLVKRGAFDEFRAWKVEKGTDTAQYKVPRCLKTPEQQAVFRTRLLRSSAKDCHWFKLN</sequence>
<reference evidence="4 5" key="1">
    <citation type="journal article" date="2014" name="Nat. Commun.">
        <title>Klebsormidium flaccidum genome reveals primary factors for plant terrestrial adaptation.</title>
        <authorList>
            <person name="Hori K."/>
            <person name="Maruyama F."/>
            <person name="Fujisawa T."/>
            <person name="Togashi T."/>
            <person name="Yamamoto N."/>
            <person name="Seo M."/>
            <person name="Sato S."/>
            <person name="Yamada T."/>
            <person name="Mori H."/>
            <person name="Tajima N."/>
            <person name="Moriyama T."/>
            <person name="Ikeuchi M."/>
            <person name="Watanabe M."/>
            <person name="Wada H."/>
            <person name="Kobayashi K."/>
            <person name="Saito M."/>
            <person name="Masuda T."/>
            <person name="Sasaki-Sekimoto Y."/>
            <person name="Mashiguchi K."/>
            <person name="Awai K."/>
            <person name="Shimojima M."/>
            <person name="Masuda S."/>
            <person name="Iwai M."/>
            <person name="Nobusawa T."/>
            <person name="Narise T."/>
            <person name="Kondo S."/>
            <person name="Saito H."/>
            <person name="Sato R."/>
            <person name="Murakawa M."/>
            <person name="Ihara Y."/>
            <person name="Oshima-Yamada Y."/>
            <person name="Ohtaka K."/>
            <person name="Satoh M."/>
            <person name="Sonobe K."/>
            <person name="Ishii M."/>
            <person name="Ohtani R."/>
            <person name="Kanamori-Sato M."/>
            <person name="Honoki R."/>
            <person name="Miyazaki D."/>
            <person name="Mochizuki H."/>
            <person name="Umetsu J."/>
            <person name="Higashi K."/>
            <person name="Shibata D."/>
            <person name="Kamiya Y."/>
            <person name="Sato N."/>
            <person name="Nakamura Y."/>
            <person name="Tabata S."/>
            <person name="Ida S."/>
            <person name="Kurokawa K."/>
            <person name="Ohta H."/>
        </authorList>
    </citation>
    <scope>NUCLEOTIDE SEQUENCE [LARGE SCALE GENOMIC DNA]</scope>
    <source>
        <strain evidence="4 5">NIES-2285</strain>
    </source>
</reference>
<dbReference type="PANTHER" id="PTHR31901:SF9">
    <property type="entry name" value="GH3 DOMAIN-CONTAINING PROTEIN"/>
    <property type="match status" value="1"/>
</dbReference>
<feature type="domain" description="GH3 C-terminal" evidence="3">
    <location>
        <begin position="241"/>
        <end position="359"/>
    </location>
</feature>
<dbReference type="InterPro" id="IPR055377">
    <property type="entry name" value="GH3_M"/>
</dbReference>
<evidence type="ECO:0000259" key="2">
    <source>
        <dbReference type="Pfam" id="PF23571"/>
    </source>
</evidence>
<dbReference type="Pfam" id="PF23572">
    <property type="entry name" value="GH3_C"/>
    <property type="match status" value="1"/>
</dbReference>
<dbReference type="GO" id="GO:0016881">
    <property type="term" value="F:acid-amino acid ligase activity"/>
    <property type="evidence" value="ECO:0000318"/>
    <property type="project" value="GO_Central"/>
</dbReference>
<evidence type="ECO:0000313" key="4">
    <source>
        <dbReference type="EMBL" id="GAQ85453.1"/>
    </source>
</evidence>
<dbReference type="GO" id="GO:0005737">
    <property type="term" value="C:cytoplasm"/>
    <property type="evidence" value="ECO:0000318"/>
    <property type="project" value="GO_Central"/>
</dbReference>
<name>A0A0U9HLX3_KLENI</name>
<dbReference type="EMBL" id="DF237185">
    <property type="protein sequence ID" value="GAQ85453.1"/>
    <property type="molecule type" value="Genomic_DNA"/>
</dbReference>
<dbReference type="Pfam" id="PF23571">
    <property type="entry name" value="GH3_M"/>
    <property type="match status" value="1"/>
</dbReference>
<dbReference type="OMA" id="NEGTELC"/>
<protein>
    <submittedName>
        <fullName evidence="4">Auxin-responsive GH3 family protein</fullName>
    </submittedName>
</protein>
<dbReference type="InterPro" id="IPR055378">
    <property type="entry name" value="GH3_C"/>
</dbReference>
<proteinExistence type="inferred from homology"/>
<organism evidence="4 5">
    <name type="scientific">Klebsormidium nitens</name>
    <name type="common">Green alga</name>
    <name type="synonym">Ulothrix nitens</name>
    <dbReference type="NCBI Taxonomy" id="105231"/>
    <lineage>
        <taxon>Eukaryota</taxon>
        <taxon>Viridiplantae</taxon>
        <taxon>Streptophyta</taxon>
        <taxon>Klebsormidiophyceae</taxon>
        <taxon>Klebsormidiales</taxon>
        <taxon>Klebsormidiaceae</taxon>
        <taxon>Klebsormidium</taxon>
    </lineage>
</organism>
<dbReference type="Pfam" id="PF03321">
    <property type="entry name" value="GH3"/>
    <property type="match status" value="1"/>
</dbReference>
<dbReference type="OrthoDB" id="10004661at2759"/>
<evidence type="ECO:0000256" key="1">
    <source>
        <dbReference type="ARBA" id="ARBA00008068"/>
    </source>
</evidence>
<gene>
    <name evidence="4" type="ORF">KFL_002360060</name>
</gene>
<dbReference type="InterPro" id="IPR004993">
    <property type="entry name" value="GH3"/>
</dbReference>
<dbReference type="Proteomes" id="UP000054558">
    <property type="component" value="Unassembled WGS sequence"/>
</dbReference>
<keyword evidence="5" id="KW-1185">Reference proteome</keyword>
<accession>A0A0U9HLX3</accession>